<sequence>MHLRNFDWKVKLAVSSSELSNMGVPLLELALTVDAPETKDGVKRLTFELNKDELVGFLDKLEALQTAME</sequence>
<proteinExistence type="predicted"/>
<reference evidence="2" key="1">
    <citation type="submission" date="2021-05" db="EMBL/GenBank/DDBJ databases">
        <title>A free-living protist that lacks canonical eukaryotic 1 DNA replication and segregation systems.</title>
        <authorList>
            <person name="Salas-Leiva D.E."/>
            <person name="Tromer E.C."/>
            <person name="Curtis B.A."/>
            <person name="Jerlstrom-Hultqvist J."/>
            <person name="Kolisko M."/>
            <person name="Yi Z."/>
            <person name="Salas-Leiva J.S."/>
            <person name="Gallot-Lavallee L."/>
            <person name="Kops G.J.P.L."/>
            <person name="Archibald J.M."/>
            <person name="Simpson A.G.B."/>
            <person name="Roger A.J."/>
        </authorList>
    </citation>
    <scope>NUCLEOTIDE SEQUENCE</scope>
    <source>
        <strain evidence="2">BICM</strain>
    </source>
</reference>
<comment type="caution">
    <text evidence="2">The sequence shown here is derived from an EMBL/GenBank/DDBJ whole genome shotgun (WGS) entry which is preliminary data.</text>
</comment>
<dbReference type="InterPro" id="IPR017920">
    <property type="entry name" value="COMM"/>
</dbReference>
<organism evidence="2 3">
    <name type="scientific">Carpediemonas membranifera</name>
    <dbReference type="NCBI Taxonomy" id="201153"/>
    <lineage>
        <taxon>Eukaryota</taxon>
        <taxon>Metamonada</taxon>
        <taxon>Carpediemonas-like organisms</taxon>
        <taxon>Carpediemonas</taxon>
    </lineage>
</organism>
<keyword evidence="3" id="KW-1185">Reference proteome</keyword>
<evidence type="ECO:0000259" key="1">
    <source>
        <dbReference type="PROSITE" id="PS51269"/>
    </source>
</evidence>
<evidence type="ECO:0000313" key="2">
    <source>
        <dbReference type="EMBL" id="KAG9394231.1"/>
    </source>
</evidence>
<dbReference type="AlphaFoldDB" id="A0A8J6ATJ3"/>
<protein>
    <submittedName>
        <fullName evidence="2">HCaRG</fullName>
    </submittedName>
</protein>
<dbReference type="Pfam" id="PF07258">
    <property type="entry name" value="COMM_domain"/>
    <property type="match status" value="1"/>
</dbReference>
<dbReference type="Proteomes" id="UP000717585">
    <property type="component" value="Unassembled WGS sequence"/>
</dbReference>
<evidence type="ECO:0000313" key="3">
    <source>
        <dbReference type="Proteomes" id="UP000717585"/>
    </source>
</evidence>
<feature type="domain" description="COMM" evidence="1">
    <location>
        <begin position="2"/>
        <end position="69"/>
    </location>
</feature>
<gene>
    <name evidence="2" type="ORF">J8273_4333</name>
</gene>
<accession>A0A8J6ATJ3</accession>
<dbReference type="PROSITE" id="PS51269">
    <property type="entry name" value="COMM"/>
    <property type="match status" value="1"/>
</dbReference>
<name>A0A8J6ATJ3_9EUKA</name>
<dbReference type="OrthoDB" id="17646at2759"/>
<dbReference type="EMBL" id="JAHDYR010000016">
    <property type="protein sequence ID" value="KAG9394231.1"/>
    <property type="molecule type" value="Genomic_DNA"/>
</dbReference>